<evidence type="ECO:0000256" key="2">
    <source>
        <dbReference type="ARBA" id="ARBA00022617"/>
    </source>
</evidence>
<dbReference type="Gene3D" id="3.90.10.10">
    <property type="entry name" value="Cytochrome C3"/>
    <property type="match status" value="2"/>
</dbReference>
<evidence type="ECO:0000256" key="3">
    <source>
        <dbReference type="ARBA" id="ARBA00022723"/>
    </source>
</evidence>
<dbReference type="RefSeq" id="WP_082796844.1">
    <property type="nucleotide sequence ID" value="NZ_JACIIY010000045.1"/>
</dbReference>
<dbReference type="GO" id="GO:0020037">
    <property type="term" value="F:heme binding"/>
    <property type="evidence" value="ECO:0007669"/>
    <property type="project" value="InterPro"/>
</dbReference>
<comment type="caution">
    <text evidence="7">The sequence shown here is derived from an EMBL/GenBank/DDBJ whole genome shotgun (WGS) entry which is preliminary data.</text>
</comment>
<keyword evidence="8" id="KW-1185">Reference proteome</keyword>
<evidence type="ECO:0000256" key="5">
    <source>
        <dbReference type="ARBA" id="ARBA00023004"/>
    </source>
</evidence>
<evidence type="ECO:0000256" key="4">
    <source>
        <dbReference type="ARBA" id="ARBA00022982"/>
    </source>
</evidence>
<dbReference type="SUPFAM" id="SSF48695">
    <property type="entry name" value="Multiheme cytochromes"/>
    <property type="match status" value="1"/>
</dbReference>
<feature type="domain" description="Class III cytochrome C" evidence="6">
    <location>
        <begin position="37"/>
        <end position="104"/>
    </location>
</feature>
<evidence type="ECO:0000256" key="1">
    <source>
        <dbReference type="ARBA" id="ARBA00022448"/>
    </source>
</evidence>
<keyword evidence="3" id="KW-0479">Metal-binding</keyword>
<keyword evidence="5" id="KW-0408">Iron</keyword>
<proteinExistence type="predicted"/>
<dbReference type="Pfam" id="PF02085">
    <property type="entry name" value="Cytochrom_CIII"/>
    <property type="match status" value="1"/>
</dbReference>
<dbReference type="EMBL" id="VLKK01000033">
    <property type="protein sequence ID" value="TWH89420.1"/>
    <property type="molecule type" value="Genomic_DNA"/>
</dbReference>
<keyword evidence="4" id="KW-0249">Electron transport</keyword>
<sequence length="240" mass="26871">MKRSLWIGISLILTAIICLSFLRPHEMVSPGNLIPAHSALQNNCFACHAPFQGASAERCTSCHVVADIGLRTTKGVEIRQSERRPAFHQALTEPDCMACHSDHPRPRLTKASSVRFDHALLKADARANCQSCHMAPHDDLHRGQVLACATCHQPAHWKPATFDHSRYFLLDRDHNTACTTCHLDSNYKQYTCYGCHEHQPAKIITKHREEGITNIENCVRCHRSAHGEAEGEHEGGSRED</sequence>
<evidence type="ECO:0000313" key="8">
    <source>
        <dbReference type="Proteomes" id="UP000316624"/>
    </source>
</evidence>
<dbReference type="GO" id="GO:0046872">
    <property type="term" value="F:metal ion binding"/>
    <property type="evidence" value="ECO:0007669"/>
    <property type="project" value="UniProtKB-KW"/>
</dbReference>
<dbReference type="Proteomes" id="UP000316624">
    <property type="component" value="Unassembled WGS sequence"/>
</dbReference>
<reference evidence="7 8" key="1">
    <citation type="journal article" date="2015" name="Stand. Genomic Sci.">
        <title>Genomic Encyclopedia of Bacterial and Archaeal Type Strains, Phase III: the genomes of soil and plant-associated and newly described type strains.</title>
        <authorList>
            <person name="Whitman W.B."/>
            <person name="Woyke T."/>
            <person name="Klenk H.P."/>
            <person name="Zhou Y."/>
            <person name="Lilburn T.G."/>
            <person name="Beck B.J."/>
            <person name="De Vos P."/>
            <person name="Vandamme P."/>
            <person name="Eisen J.A."/>
            <person name="Garrity G."/>
            <person name="Hugenholtz P."/>
            <person name="Kyrpides N.C."/>
        </authorList>
    </citation>
    <scope>NUCLEOTIDE SEQUENCE [LARGE SCALE GENOMIC DNA]</scope>
    <source>
        <strain evidence="7 8">CGMCC 1.7748</strain>
    </source>
</reference>
<dbReference type="InterPro" id="IPR020942">
    <property type="entry name" value="Cyt_c_III_dom"/>
</dbReference>
<protein>
    <submittedName>
        <fullName evidence="7">Class III cytochrome C family protein</fullName>
    </submittedName>
</protein>
<dbReference type="AlphaFoldDB" id="A0A562K1W5"/>
<evidence type="ECO:0000259" key="6">
    <source>
        <dbReference type="Pfam" id="PF02085"/>
    </source>
</evidence>
<name>A0A562K1W5_SPHWJ</name>
<keyword evidence="2" id="KW-0349">Heme</keyword>
<dbReference type="GO" id="GO:0009055">
    <property type="term" value="F:electron transfer activity"/>
    <property type="evidence" value="ECO:0007669"/>
    <property type="project" value="InterPro"/>
</dbReference>
<keyword evidence="1" id="KW-0813">Transport</keyword>
<evidence type="ECO:0000313" key="7">
    <source>
        <dbReference type="EMBL" id="TWH89420.1"/>
    </source>
</evidence>
<accession>A0A562K1W5</accession>
<gene>
    <name evidence="7" type="ORF">IQ35_03857</name>
</gene>
<organism evidence="7 8">
    <name type="scientific">Sphingobium wenxiniae (strain DSM 21828 / CGMCC 1.7748 / JZ-1)</name>
    <dbReference type="NCBI Taxonomy" id="595605"/>
    <lineage>
        <taxon>Bacteria</taxon>
        <taxon>Pseudomonadati</taxon>
        <taxon>Pseudomonadota</taxon>
        <taxon>Alphaproteobacteria</taxon>
        <taxon>Sphingomonadales</taxon>
        <taxon>Sphingomonadaceae</taxon>
        <taxon>Sphingobium</taxon>
    </lineage>
</organism>
<dbReference type="InterPro" id="IPR036280">
    <property type="entry name" value="Multihaem_cyt_sf"/>
</dbReference>